<evidence type="ECO:0000313" key="3">
    <source>
        <dbReference type="Proteomes" id="UP000887116"/>
    </source>
</evidence>
<evidence type="ECO:0000313" key="2">
    <source>
        <dbReference type="EMBL" id="GFR24350.1"/>
    </source>
</evidence>
<feature type="compositionally biased region" description="Low complexity" evidence="1">
    <location>
        <begin position="51"/>
        <end position="63"/>
    </location>
</feature>
<dbReference type="Proteomes" id="UP000887116">
    <property type="component" value="Unassembled WGS sequence"/>
</dbReference>
<evidence type="ECO:0000256" key="1">
    <source>
        <dbReference type="SAM" id="MobiDB-lite"/>
    </source>
</evidence>
<comment type="caution">
    <text evidence="2">The sequence shown here is derived from an EMBL/GenBank/DDBJ whole genome shotgun (WGS) entry which is preliminary data.</text>
</comment>
<proteinExistence type="predicted"/>
<reference evidence="2" key="1">
    <citation type="submission" date="2020-07" db="EMBL/GenBank/DDBJ databases">
        <title>Multicomponent nature underlies the extraordinary mechanical properties of spider dragline silk.</title>
        <authorList>
            <person name="Kono N."/>
            <person name="Nakamura H."/>
            <person name="Mori M."/>
            <person name="Yoshida Y."/>
            <person name="Ohtoshi R."/>
            <person name="Malay A.D."/>
            <person name="Moran D.A.P."/>
            <person name="Tomita M."/>
            <person name="Numata K."/>
            <person name="Arakawa K."/>
        </authorList>
    </citation>
    <scope>NUCLEOTIDE SEQUENCE</scope>
</reference>
<dbReference type="AlphaFoldDB" id="A0A8X6HLA2"/>
<name>A0A8X6HLA2_TRICU</name>
<dbReference type="EMBL" id="BMAO01018561">
    <property type="protein sequence ID" value="GFR24350.1"/>
    <property type="molecule type" value="Genomic_DNA"/>
</dbReference>
<organism evidence="2 3">
    <name type="scientific">Trichonephila clavata</name>
    <name type="common">Joro spider</name>
    <name type="synonym">Nephila clavata</name>
    <dbReference type="NCBI Taxonomy" id="2740835"/>
    <lineage>
        <taxon>Eukaryota</taxon>
        <taxon>Metazoa</taxon>
        <taxon>Ecdysozoa</taxon>
        <taxon>Arthropoda</taxon>
        <taxon>Chelicerata</taxon>
        <taxon>Arachnida</taxon>
        <taxon>Araneae</taxon>
        <taxon>Araneomorphae</taxon>
        <taxon>Entelegynae</taxon>
        <taxon>Araneoidea</taxon>
        <taxon>Nephilidae</taxon>
        <taxon>Trichonephila</taxon>
    </lineage>
</organism>
<gene>
    <name evidence="2" type="ORF">TNCT_196941</name>
</gene>
<keyword evidence="3" id="KW-1185">Reference proteome</keyword>
<accession>A0A8X6HLA2</accession>
<sequence>MAGWNIRFRPIPFRFGELVGGGTWSCIALDVLRGSQVMPGVIPVGTKAHRNTGTEVGTNTDTTLPQTARHSRPARGMLRRVVS</sequence>
<feature type="region of interest" description="Disordered" evidence="1">
    <location>
        <begin position="46"/>
        <end position="83"/>
    </location>
</feature>
<protein>
    <submittedName>
        <fullName evidence="2">Uncharacterized protein</fullName>
    </submittedName>
</protein>